<dbReference type="OMA" id="CFKKCMA"/>
<sequence>MENKWSVVMMMFILVVFTAIEGEAVNHLCTFKCEMLCRDPEFTSDCFKKCMADCDHKNAFHSTSQSRTKATRMEEMRG</sequence>
<feature type="chain" id="PRO_5001822046" description="Plant thionin family protein" evidence="1">
    <location>
        <begin position="23"/>
        <end position="78"/>
    </location>
</feature>
<protein>
    <recommendedName>
        <fullName evidence="4">Plant thionin family protein</fullName>
    </recommendedName>
</protein>
<evidence type="ECO:0000256" key="1">
    <source>
        <dbReference type="SAM" id="SignalP"/>
    </source>
</evidence>
<evidence type="ECO:0000313" key="3">
    <source>
        <dbReference type="Proteomes" id="UP000029120"/>
    </source>
</evidence>
<accession>A0A087GDS7</accession>
<dbReference type="Proteomes" id="UP000029120">
    <property type="component" value="Chromosome 8"/>
</dbReference>
<organism evidence="2 3">
    <name type="scientific">Arabis alpina</name>
    <name type="common">Alpine rock-cress</name>
    <dbReference type="NCBI Taxonomy" id="50452"/>
    <lineage>
        <taxon>Eukaryota</taxon>
        <taxon>Viridiplantae</taxon>
        <taxon>Streptophyta</taxon>
        <taxon>Embryophyta</taxon>
        <taxon>Tracheophyta</taxon>
        <taxon>Spermatophyta</taxon>
        <taxon>Magnoliopsida</taxon>
        <taxon>eudicotyledons</taxon>
        <taxon>Gunneridae</taxon>
        <taxon>Pentapetalae</taxon>
        <taxon>rosids</taxon>
        <taxon>malvids</taxon>
        <taxon>Brassicales</taxon>
        <taxon>Brassicaceae</taxon>
        <taxon>Arabideae</taxon>
        <taxon>Arabis</taxon>
    </lineage>
</organism>
<name>A0A087GDS7_ARAAL</name>
<dbReference type="AlphaFoldDB" id="A0A087GDS7"/>
<keyword evidence="1" id="KW-0732">Signal</keyword>
<dbReference type="Gramene" id="KFK28029">
    <property type="protein sequence ID" value="KFK28029"/>
    <property type="gene ID" value="AALP_AA8G462700"/>
</dbReference>
<evidence type="ECO:0000313" key="2">
    <source>
        <dbReference type="EMBL" id="KFK28029.1"/>
    </source>
</evidence>
<evidence type="ECO:0008006" key="4">
    <source>
        <dbReference type="Google" id="ProtNLM"/>
    </source>
</evidence>
<proteinExistence type="predicted"/>
<dbReference type="OrthoDB" id="1075306at2759"/>
<gene>
    <name evidence="2" type="ordered locus">AALP_Aa8g462700</name>
</gene>
<dbReference type="EMBL" id="CM002876">
    <property type="protein sequence ID" value="KFK28029.1"/>
    <property type="molecule type" value="Genomic_DNA"/>
</dbReference>
<keyword evidence="3" id="KW-1185">Reference proteome</keyword>
<reference evidence="3" key="1">
    <citation type="journal article" date="2015" name="Nat. Plants">
        <title>Genome expansion of Arabis alpina linked with retrotransposition and reduced symmetric DNA methylation.</title>
        <authorList>
            <person name="Willing E.M."/>
            <person name="Rawat V."/>
            <person name="Mandakova T."/>
            <person name="Maumus F."/>
            <person name="James G.V."/>
            <person name="Nordstroem K.J."/>
            <person name="Becker C."/>
            <person name="Warthmann N."/>
            <person name="Chica C."/>
            <person name="Szarzynska B."/>
            <person name="Zytnicki M."/>
            <person name="Albani M.C."/>
            <person name="Kiefer C."/>
            <person name="Bergonzi S."/>
            <person name="Castaings L."/>
            <person name="Mateos J.L."/>
            <person name="Berns M.C."/>
            <person name="Bujdoso N."/>
            <person name="Piofczyk T."/>
            <person name="de Lorenzo L."/>
            <person name="Barrero-Sicilia C."/>
            <person name="Mateos I."/>
            <person name="Piednoel M."/>
            <person name="Hagmann J."/>
            <person name="Chen-Min-Tao R."/>
            <person name="Iglesias-Fernandez R."/>
            <person name="Schuster S.C."/>
            <person name="Alonso-Blanco C."/>
            <person name="Roudier F."/>
            <person name="Carbonero P."/>
            <person name="Paz-Ares J."/>
            <person name="Davis S.J."/>
            <person name="Pecinka A."/>
            <person name="Quesneville H."/>
            <person name="Colot V."/>
            <person name="Lysak M.A."/>
            <person name="Weigel D."/>
            <person name="Coupland G."/>
            <person name="Schneeberger K."/>
        </authorList>
    </citation>
    <scope>NUCLEOTIDE SEQUENCE [LARGE SCALE GENOMIC DNA]</scope>
    <source>
        <strain evidence="3">cv. Pajares</strain>
    </source>
</reference>
<feature type="signal peptide" evidence="1">
    <location>
        <begin position="1"/>
        <end position="22"/>
    </location>
</feature>